<dbReference type="Gene3D" id="1.20.1280.50">
    <property type="match status" value="1"/>
</dbReference>
<accession>A0ABU6YYV4</accession>
<evidence type="ECO:0000259" key="1">
    <source>
        <dbReference type="Pfam" id="PF00646"/>
    </source>
</evidence>
<dbReference type="EMBL" id="JASCZI010243934">
    <property type="protein sequence ID" value="MED6213758.1"/>
    <property type="molecule type" value="Genomic_DNA"/>
</dbReference>
<dbReference type="PANTHER" id="PTHR34223:SF51">
    <property type="entry name" value="OS06G0556300 PROTEIN"/>
    <property type="match status" value="1"/>
</dbReference>
<feature type="domain" description="F-box" evidence="1">
    <location>
        <begin position="20"/>
        <end position="59"/>
    </location>
</feature>
<keyword evidence="3" id="KW-1185">Reference proteome</keyword>
<dbReference type="InterPro" id="IPR036047">
    <property type="entry name" value="F-box-like_dom_sf"/>
</dbReference>
<reference evidence="2 3" key="1">
    <citation type="journal article" date="2023" name="Plants (Basel)">
        <title>Bridging the Gap: Combining Genomics and Transcriptomics Approaches to Understand Stylosanthes scabra, an Orphan Legume from the Brazilian Caatinga.</title>
        <authorList>
            <person name="Ferreira-Neto J.R.C."/>
            <person name="da Silva M.D."/>
            <person name="Binneck E."/>
            <person name="de Melo N.F."/>
            <person name="da Silva R.H."/>
            <person name="de Melo A.L.T.M."/>
            <person name="Pandolfi V."/>
            <person name="Bustamante F.O."/>
            <person name="Brasileiro-Vidal A.C."/>
            <person name="Benko-Iseppon A.M."/>
        </authorList>
    </citation>
    <scope>NUCLEOTIDE SEQUENCE [LARGE SCALE GENOMIC DNA]</scope>
    <source>
        <tissue evidence="2">Leaves</tissue>
    </source>
</reference>
<dbReference type="PANTHER" id="PTHR34223">
    <property type="entry name" value="OS11G0201299 PROTEIN"/>
    <property type="match status" value="1"/>
</dbReference>
<dbReference type="InterPro" id="IPR053781">
    <property type="entry name" value="F-box_AtFBL13-like"/>
</dbReference>
<proteinExistence type="predicted"/>
<evidence type="ECO:0000313" key="3">
    <source>
        <dbReference type="Proteomes" id="UP001341840"/>
    </source>
</evidence>
<sequence length="124" mass="14284">MGNKGSMGNKGAYQKSVDRISNLPQSLIYEILSRLPIRECVATCVLSRSWRNRWKDLQILNFSTKGILLQKDHMRFIDFLKWFLLQQHGAIVPKLRIHYYAAYELGFDEAALKALISAAIGYHL</sequence>
<gene>
    <name evidence="2" type="ORF">PIB30_096369</name>
</gene>
<dbReference type="Proteomes" id="UP001341840">
    <property type="component" value="Unassembled WGS sequence"/>
</dbReference>
<comment type="caution">
    <text evidence="2">The sequence shown here is derived from an EMBL/GenBank/DDBJ whole genome shotgun (WGS) entry which is preliminary data.</text>
</comment>
<dbReference type="InterPro" id="IPR053197">
    <property type="entry name" value="F-box_SCFL_complex_component"/>
</dbReference>
<protein>
    <recommendedName>
        <fullName evidence="1">F-box domain-containing protein</fullName>
    </recommendedName>
</protein>
<dbReference type="CDD" id="cd22160">
    <property type="entry name" value="F-box_AtFBL13-like"/>
    <property type="match status" value="1"/>
</dbReference>
<evidence type="ECO:0000313" key="2">
    <source>
        <dbReference type="EMBL" id="MED6213758.1"/>
    </source>
</evidence>
<dbReference type="InterPro" id="IPR001810">
    <property type="entry name" value="F-box_dom"/>
</dbReference>
<dbReference type="Pfam" id="PF00646">
    <property type="entry name" value="F-box"/>
    <property type="match status" value="1"/>
</dbReference>
<organism evidence="2 3">
    <name type="scientific">Stylosanthes scabra</name>
    <dbReference type="NCBI Taxonomy" id="79078"/>
    <lineage>
        <taxon>Eukaryota</taxon>
        <taxon>Viridiplantae</taxon>
        <taxon>Streptophyta</taxon>
        <taxon>Embryophyta</taxon>
        <taxon>Tracheophyta</taxon>
        <taxon>Spermatophyta</taxon>
        <taxon>Magnoliopsida</taxon>
        <taxon>eudicotyledons</taxon>
        <taxon>Gunneridae</taxon>
        <taxon>Pentapetalae</taxon>
        <taxon>rosids</taxon>
        <taxon>fabids</taxon>
        <taxon>Fabales</taxon>
        <taxon>Fabaceae</taxon>
        <taxon>Papilionoideae</taxon>
        <taxon>50 kb inversion clade</taxon>
        <taxon>dalbergioids sensu lato</taxon>
        <taxon>Dalbergieae</taxon>
        <taxon>Pterocarpus clade</taxon>
        <taxon>Stylosanthes</taxon>
    </lineage>
</organism>
<name>A0ABU6YYV4_9FABA</name>
<dbReference type="SUPFAM" id="SSF81383">
    <property type="entry name" value="F-box domain"/>
    <property type="match status" value="1"/>
</dbReference>